<evidence type="ECO:0000313" key="6">
    <source>
        <dbReference type="Proteomes" id="UP000231343"/>
    </source>
</evidence>
<protein>
    <submittedName>
        <fullName evidence="5">Histidine triad nucleotide-binding protein</fullName>
    </submittedName>
</protein>
<dbReference type="GO" id="GO:0003824">
    <property type="term" value="F:catalytic activity"/>
    <property type="evidence" value="ECO:0007669"/>
    <property type="project" value="InterPro"/>
</dbReference>
<feature type="domain" description="HIT" evidence="4">
    <location>
        <begin position="3"/>
        <end position="110"/>
    </location>
</feature>
<dbReference type="InterPro" id="IPR036265">
    <property type="entry name" value="HIT-like_sf"/>
</dbReference>
<comment type="caution">
    <text evidence="5">The sequence shown here is derived from an EMBL/GenBank/DDBJ whole genome shotgun (WGS) entry which is preliminary data.</text>
</comment>
<proteinExistence type="predicted"/>
<dbReference type="Proteomes" id="UP000231343">
    <property type="component" value="Unassembled WGS sequence"/>
</dbReference>
<feature type="active site" description="Tele-AMP-histidine intermediate" evidence="1">
    <location>
        <position position="96"/>
    </location>
</feature>
<evidence type="ECO:0000256" key="2">
    <source>
        <dbReference type="PIRSR" id="PIRSR601310-3"/>
    </source>
</evidence>
<evidence type="ECO:0000256" key="1">
    <source>
        <dbReference type="PIRSR" id="PIRSR601310-1"/>
    </source>
</evidence>
<reference evidence="5 6" key="1">
    <citation type="submission" date="2017-09" db="EMBL/GenBank/DDBJ databases">
        <title>Depth-based differentiation of microbial function through sediment-hosted aquifers and enrichment of novel symbionts in the deep terrestrial subsurface.</title>
        <authorList>
            <person name="Probst A.J."/>
            <person name="Ladd B."/>
            <person name="Jarett J.K."/>
            <person name="Geller-Mcgrath D.E."/>
            <person name="Sieber C.M."/>
            <person name="Emerson J.B."/>
            <person name="Anantharaman K."/>
            <person name="Thomas B.C."/>
            <person name="Malmstrom R."/>
            <person name="Stieglmeier M."/>
            <person name="Klingl A."/>
            <person name="Woyke T."/>
            <person name="Ryan C.M."/>
            <person name="Banfield J.F."/>
        </authorList>
    </citation>
    <scope>NUCLEOTIDE SEQUENCE [LARGE SCALE GENOMIC DNA]</scope>
    <source>
        <strain evidence="5">CG08_land_8_20_14_0_20_45_16</strain>
    </source>
</reference>
<dbReference type="CDD" id="cd01276">
    <property type="entry name" value="PKCI_related"/>
    <property type="match status" value="1"/>
</dbReference>
<evidence type="ECO:0000313" key="5">
    <source>
        <dbReference type="EMBL" id="PIS28415.1"/>
    </source>
</evidence>
<name>A0A2H0XUH7_UNCSA</name>
<dbReference type="InterPro" id="IPR011146">
    <property type="entry name" value="HIT-like"/>
</dbReference>
<evidence type="ECO:0000259" key="4">
    <source>
        <dbReference type="PROSITE" id="PS51084"/>
    </source>
</evidence>
<dbReference type="Pfam" id="PF01230">
    <property type="entry name" value="HIT"/>
    <property type="match status" value="1"/>
</dbReference>
<accession>A0A2H0XUH7</accession>
<sequence length="110" mass="12204">MCLFCQIIAKEIPAAIVYEDEQVLAFNDINPQAPTHILVIPKKHATSIADFNEPLVVSDLFQVMRKLAQEKGLDKSGYRIVVNHGVDAGQAVPHLHFHLLGGRKLNWPPG</sequence>
<dbReference type="PRINTS" id="PR00332">
    <property type="entry name" value="HISTRIAD"/>
</dbReference>
<feature type="short sequence motif" description="Histidine triad motif" evidence="2 3">
    <location>
        <begin position="94"/>
        <end position="98"/>
    </location>
</feature>
<dbReference type="PANTHER" id="PTHR23089">
    <property type="entry name" value="HISTIDINE TRIAD HIT PROTEIN"/>
    <property type="match status" value="1"/>
</dbReference>
<dbReference type="AlphaFoldDB" id="A0A2H0XUH7"/>
<dbReference type="InterPro" id="IPR019808">
    <property type="entry name" value="Histidine_triad_CS"/>
</dbReference>
<dbReference type="PROSITE" id="PS00892">
    <property type="entry name" value="HIT_1"/>
    <property type="match status" value="1"/>
</dbReference>
<dbReference type="EMBL" id="PEYM01000134">
    <property type="protein sequence ID" value="PIS28415.1"/>
    <property type="molecule type" value="Genomic_DNA"/>
</dbReference>
<evidence type="ECO:0000256" key="3">
    <source>
        <dbReference type="PROSITE-ProRule" id="PRU00464"/>
    </source>
</evidence>
<dbReference type="PROSITE" id="PS51084">
    <property type="entry name" value="HIT_2"/>
    <property type="match status" value="1"/>
</dbReference>
<organism evidence="5 6">
    <name type="scientific">Candidatus Saganbacteria bacterium CG08_land_8_20_14_0_20_45_16</name>
    <dbReference type="NCBI Taxonomy" id="2014293"/>
    <lineage>
        <taxon>Bacteria</taxon>
        <taxon>Bacillati</taxon>
        <taxon>Saganbacteria</taxon>
    </lineage>
</organism>
<dbReference type="Gene3D" id="3.30.428.10">
    <property type="entry name" value="HIT-like"/>
    <property type="match status" value="1"/>
</dbReference>
<dbReference type="InterPro" id="IPR001310">
    <property type="entry name" value="Histidine_triad_HIT"/>
</dbReference>
<dbReference type="SUPFAM" id="SSF54197">
    <property type="entry name" value="HIT-like"/>
    <property type="match status" value="1"/>
</dbReference>
<gene>
    <name evidence="5" type="ORF">COT42_08135</name>
</gene>